<organism evidence="2">
    <name type="scientific">hydrothermal vent metagenome</name>
    <dbReference type="NCBI Taxonomy" id="652676"/>
    <lineage>
        <taxon>unclassified sequences</taxon>
        <taxon>metagenomes</taxon>
        <taxon>ecological metagenomes</taxon>
    </lineage>
</organism>
<evidence type="ECO:0000313" key="2">
    <source>
        <dbReference type="EMBL" id="VAW48825.1"/>
    </source>
</evidence>
<keyword evidence="1" id="KW-0812">Transmembrane</keyword>
<proteinExistence type="predicted"/>
<evidence type="ECO:0000256" key="1">
    <source>
        <dbReference type="SAM" id="Phobius"/>
    </source>
</evidence>
<keyword evidence="1" id="KW-1133">Transmembrane helix</keyword>
<sequence>MQFLLKYKKRVALLFFCLVFISTSAFVYQQMLPNAAENTESDLMLFRDLRQSKLESYFETLRSEIIFWSGNGEIRLLLESMNEAWVKLGSDSASNLQKKYTDKSINGASGDTDYDYLHSALHTIFSQFQKARGYYDVLLIDAKGNIIYSIEKEADFATNLIDGPWKDTSLAAIVKVIINEKKTDTVKFSDFSSYDPSQGKPALFVASSISDIDGELMGVLVFQVPNSAINKIMQVTTGMGETGETYIVGKDFLMRSQSRFSQTSSVLKTRVETEPVKKALQGESGALKTLDYRGVEVFSAYGDFKFDKTTWAVLAEIDRDEILQPVMLGFLYCLAGIFLLMLLISMLLFLSYRWVLR</sequence>
<feature type="transmembrane region" description="Helical" evidence="1">
    <location>
        <begin position="326"/>
        <end position="350"/>
    </location>
</feature>
<protein>
    <submittedName>
        <fullName evidence="2">Uncharacterized protein</fullName>
    </submittedName>
</protein>
<dbReference type="AlphaFoldDB" id="A0A3B0VZ31"/>
<reference evidence="2" key="1">
    <citation type="submission" date="2018-06" db="EMBL/GenBank/DDBJ databases">
        <authorList>
            <person name="Zhirakovskaya E."/>
        </authorList>
    </citation>
    <scope>NUCLEOTIDE SEQUENCE</scope>
</reference>
<name>A0A3B0VZ31_9ZZZZ</name>
<accession>A0A3B0VZ31</accession>
<gene>
    <name evidence="2" type="ORF">MNBD_GAMMA03-1390</name>
</gene>
<dbReference type="Gene3D" id="3.30.450.20">
    <property type="entry name" value="PAS domain"/>
    <property type="match status" value="1"/>
</dbReference>
<dbReference type="EMBL" id="UOFC01000234">
    <property type="protein sequence ID" value="VAW48825.1"/>
    <property type="molecule type" value="Genomic_DNA"/>
</dbReference>
<keyword evidence="1" id="KW-0472">Membrane</keyword>